<evidence type="ECO:0000313" key="10">
    <source>
        <dbReference type="EMBL" id="SHJ14958.1"/>
    </source>
</evidence>
<dbReference type="PANTHER" id="PTHR30472:SF37">
    <property type="entry name" value="FE(3+) DICITRATE TRANSPORT SYSTEM PERMEASE PROTEIN FECD-RELATED"/>
    <property type="match status" value="1"/>
</dbReference>
<feature type="transmembrane region" description="Helical" evidence="8">
    <location>
        <begin position="423"/>
        <end position="441"/>
    </location>
</feature>
<keyword evidence="6 8" id="KW-1133">Transmembrane helix</keyword>
<keyword evidence="11" id="KW-1185">Reference proteome</keyword>
<keyword evidence="9" id="KW-0732">Signal</keyword>
<dbReference type="PANTHER" id="PTHR30472">
    <property type="entry name" value="FERRIC ENTEROBACTIN TRANSPORT SYSTEM PERMEASE PROTEIN"/>
    <property type="match status" value="1"/>
</dbReference>
<name>A0ABY1IGS7_9HYPH</name>
<feature type="transmembrane region" description="Helical" evidence="8">
    <location>
        <begin position="565"/>
        <end position="593"/>
    </location>
</feature>
<dbReference type="RefSeq" id="WP_060604307.1">
    <property type="nucleotide sequence ID" value="NZ_FQZC01000002.1"/>
</dbReference>
<dbReference type="InterPro" id="IPR037294">
    <property type="entry name" value="ABC_BtuC-like"/>
</dbReference>
<keyword evidence="7 8" id="KW-0472">Membrane</keyword>
<evidence type="ECO:0000256" key="7">
    <source>
        <dbReference type="ARBA" id="ARBA00023136"/>
    </source>
</evidence>
<protein>
    <submittedName>
        <fullName evidence="10">Iron complex transport system permease protein</fullName>
    </submittedName>
</protein>
<feature type="transmembrane region" description="Helical" evidence="8">
    <location>
        <begin position="447"/>
        <end position="466"/>
    </location>
</feature>
<keyword evidence="5 8" id="KW-0812">Transmembrane</keyword>
<feature type="transmembrane region" description="Helical" evidence="8">
    <location>
        <begin position="478"/>
        <end position="497"/>
    </location>
</feature>
<dbReference type="EMBL" id="FQZC01000002">
    <property type="protein sequence ID" value="SHJ14958.1"/>
    <property type="molecule type" value="Genomic_DNA"/>
</dbReference>
<dbReference type="CDD" id="cd06550">
    <property type="entry name" value="TM_ABC_iron-siderophores_like"/>
    <property type="match status" value="1"/>
</dbReference>
<feature type="transmembrane region" description="Helical" evidence="8">
    <location>
        <begin position="147"/>
        <end position="167"/>
    </location>
</feature>
<feature type="transmembrane region" description="Helical" evidence="8">
    <location>
        <begin position="305"/>
        <end position="327"/>
    </location>
</feature>
<gene>
    <name evidence="10" type="ORF">SAMN02745911_1827</name>
</gene>
<dbReference type="SUPFAM" id="SSF81345">
    <property type="entry name" value="ABC transporter involved in vitamin B12 uptake, BtuC"/>
    <property type="match status" value="2"/>
</dbReference>
<keyword evidence="4" id="KW-1003">Cell membrane</keyword>
<comment type="subcellular location">
    <subcellularLocation>
        <location evidence="1">Cell membrane</location>
        <topology evidence="1">Multi-pass membrane protein</topology>
    </subcellularLocation>
</comment>
<feature type="chain" id="PRO_5047035642" evidence="9">
    <location>
        <begin position="26"/>
        <end position="662"/>
    </location>
</feature>
<dbReference type="InterPro" id="IPR000522">
    <property type="entry name" value="ABC_transptr_permease_BtuC"/>
</dbReference>
<evidence type="ECO:0000313" key="11">
    <source>
        <dbReference type="Proteomes" id="UP000184290"/>
    </source>
</evidence>
<evidence type="ECO:0000256" key="2">
    <source>
        <dbReference type="ARBA" id="ARBA00007935"/>
    </source>
</evidence>
<feature type="transmembrane region" description="Helical" evidence="8">
    <location>
        <begin position="58"/>
        <end position="79"/>
    </location>
</feature>
<sequence>MSRGTLARLVALWAALCLTALLASAAAWEPHFDGATVFPVLAGKTPDGFWQTLFRDAFLPRLAAGFLAGGSLALAGALLQLALRNPLASPTTLGVSAGSQLALALAALTPTLSGVPAPAIALAGAILAFAIVLAAASRTGFDPAGTALAGVAVSLLATAAASLVALLQEERLSFLFLWGSGHLAQADWDVVRHLGSPLAFAVLLVTATARPLRLLAVGDDVARALGFPSGLARLCAIALAVVISAITVSQLGVIGFVGLAVPAVLRLAGLAFVAGHPLATALTGGLMVVAADAVARFLSLGAAELVPAGAVTALLGGPVLLALVRRLPRRPPAQDPSPVGRPILPGRALIPASLVGLAVAMGIALVSGTDAGAFALPDGQMLGRLLEARSPRVFAAAACGAALGLAGLLIQKLTHNRLASPELLGINGGAALAIMAATLALGDLSRGAMVIAGTCGALACLTLLLTIAPRRADMGPHLILAGIALGVFMDSVLRIALANAGPRLGALLTWLSGSTAFATGSEAIVALAAACLGTASLMAMARALDLLTLGADMARGRGLAARRTELLATIAASLAAAMAVAIIGPLGFVGLLAPQAAILLGARRTIVQMPASAMLGASLMVAADWVGRRIAYPFEIPAGLVGSFAGALILIVLIARTRRSLA</sequence>
<feature type="transmembrane region" description="Helical" evidence="8">
    <location>
        <begin position="115"/>
        <end position="135"/>
    </location>
</feature>
<evidence type="ECO:0000256" key="3">
    <source>
        <dbReference type="ARBA" id="ARBA00022448"/>
    </source>
</evidence>
<feature type="signal peptide" evidence="9">
    <location>
        <begin position="1"/>
        <end position="25"/>
    </location>
</feature>
<evidence type="ECO:0000256" key="4">
    <source>
        <dbReference type="ARBA" id="ARBA00022475"/>
    </source>
</evidence>
<evidence type="ECO:0000256" key="8">
    <source>
        <dbReference type="SAM" id="Phobius"/>
    </source>
</evidence>
<feature type="transmembrane region" description="Helical" evidence="8">
    <location>
        <begin position="393"/>
        <end position="411"/>
    </location>
</feature>
<feature type="transmembrane region" description="Helical" evidence="8">
    <location>
        <begin position="638"/>
        <end position="655"/>
    </location>
</feature>
<feature type="transmembrane region" description="Helical" evidence="8">
    <location>
        <begin position="348"/>
        <end position="373"/>
    </location>
</feature>
<reference evidence="10 11" key="1">
    <citation type="submission" date="2016-11" db="EMBL/GenBank/DDBJ databases">
        <authorList>
            <person name="Varghese N."/>
            <person name="Submissions S."/>
        </authorList>
    </citation>
    <scope>NUCLEOTIDE SEQUENCE [LARGE SCALE GENOMIC DNA]</scope>
    <source>
        <strain evidence="10 11">DSM 21988</strain>
    </source>
</reference>
<comment type="similarity">
    <text evidence="2">Belongs to the binding-protein-dependent transport system permease family. FecCD subfamily.</text>
</comment>
<comment type="caution">
    <text evidence="10">The sequence shown here is derived from an EMBL/GenBank/DDBJ whole genome shotgun (WGS) entry which is preliminary data.</text>
</comment>
<feature type="transmembrane region" description="Helical" evidence="8">
    <location>
        <begin position="91"/>
        <end position="109"/>
    </location>
</feature>
<evidence type="ECO:0000256" key="6">
    <source>
        <dbReference type="ARBA" id="ARBA00022989"/>
    </source>
</evidence>
<evidence type="ECO:0000256" key="5">
    <source>
        <dbReference type="ARBA" id="ARBA00022692"/>
    </source>
</evidence>
<accession>A0ABY1IGS7</accession>
<evidence type="ECO:0000256" key="1">
    <source>
        <dbReference type="ARBA" id="ARBA00004651"/>
    </source>
</evidence>
<organism evidence="10 11">
    <name type="scientific">Aureimonas altamirensis DSM 21988</name>
    <dbReference type="NCBI Taxonomy" id="1121026"/>
    <lineage>
        <taxon>Bacteria</taxon>
        <taxon>Pseudomonadati</taxon>
        <taxon>Pseudomonadota</taxon>
        <taxon>Alphaproteobacteria</taxon>
        <taxon>Hyphomicrobiales</taxon>
        <taxon>Aurantimonadaceae</taxon>
        <taxon>Aureimonas</taxon>
    </lineage>
</organism>
<dbReference type="Gene3D" id="1.10.3470.10">
    <property type="entry name" value="ABC transporter involved in vitamin B12 uptake, BtuC"/>
    <property type="match status" value="2"/>
</dbReference>
<keyword evidence="3" id="KW-0813">Transport</keyword>
<proteinExistence type="inferred from homology"/>
<dbReference type="Pfam" id="PF01032">
    <property type="entry name" value="FecCD"/>
    <property type="match status" value="2"/>
</dbReference>
<dbReference type="Proteomes" id="UP000184290">
    <property type="component" value="Unassembled WGS sequence"/>
</dbReference>
<evidence type="ECO:0000256" key="9">
    <source>
        <dbReference type="SAM" id="SignalP"/>
    </source>
</evidence>
<feature type="transmembrane region" description="Helical" evidence="8">
    <location>
        <begin position="517"/>
        <end position="544"/>
    </location>
</feature>